<dbReference type="Pfam" id="PF17932">
    <property type="entry name" value="TetR_C_24"/>
    <property type="match status" value="1"/>
</dbReference>
<comment type="caution">
    <text evidence="7">The sequence shown here is derived from an EMBL/GenBank/DDBJ whole genome shotgun (WGS) entry which is preliminary data.</text>
</comment>
<keyword evidence="4" id="KW-0804">Transcription</keyword>
<accession>A0A4Z0BUG8</accession>
<dbReference type="InterPro" id="IPR009057">
    <property type="entry name" value="Homeodomain-like_sf"/>
</dbReference>
<dbReference type="Proteomes" id="UP000298180">
    <property type="component" value="Unassembled WGS sequence"/>
</dbReference>
<dbReference type="Pfam" id="PF00440">
    <property type="entry name" value="TetR_N"/>
    <property type="match status" value="1"/>
</dbReference>
<dbReference type="GO" id="GO:0000976">
    <property type="term" value="F:transcription cis-regulatory region binding"/>
    <property type="evidence" value="ECO:0007669"/>
    <property type="project" value="TreeGrafter"/>
</dbReference>
<sequence length="265" mass="29780">MEKPGGPVLRIGAAGRALQRGGMKKALVASRDGRTDPATLVLGAEVSAKTQIKEYKEQLILSAAANLFYEKGFQKTTLDEIAAALNMTKPFIYTYFKSKDALLEALFDMVYSDFFGKAYAALNSRLGSPRARLEAFMDVFVRSNIQQHKITGILLEEEKNLSADRIAEIRRQQHEFDQRLTQLISEGVEVGEFNVADAAVCSLAISGMVRWTHRWYRRSGRLSEEELCAHMRGLALRLVGWSDPSTLTRTRGRPLRRTFPDRGHL</sequence>
<dbReference type="PANTHER" id="PTHR30055:SF175">
    <property type="entry name" value="HTH-TYPE TRANSCRIPTIONAL REPRESSOR KSTR2"/>
    <property type="match status" value="1"/>
</dbReference>
<dbReference type="Gene3D" id="1.10.357.10">
    <property type="entry name" value="Tetracycline Repressor, domain 2"/>
    <property type="match status" value="1"/>
</dbReference>
<keyword evidence="8" id="KW-1185">Reference proteome</keyword>
<dbReference type="SUPFAM" id="SSF48498">
    <property type="entry name" value="Tetracyclin repressor-like, C-terminal domain"/>
    <property type="match status" value="1"/>
</dbReference>
<evidence type="ECO:0000256" key="1">
    <source>
        <dbReference type="ARBA" id="ARBA00022491"/>
    </source>
</evidence>
<evidence type="ECO:0000313" key="8">
    <source>
        <dbReference type="Proteomes" id="UP000298180"/>
    </source>
</evidence>
<dbReference type="EMBL" id="SMLM01000002">
    <property type="protein sequence ID" value="TFZ02943.1"/>
    <property type="molecule type" value="Genomic_DNA"/>
</dbReference>
<evidence type="ECO:0000256" key="3">
    <source>
        <dbReference type="ARBA" id="ARBA00023125"/>
    </source>
</evidence>
<evidence type="ECO:0000313" key="7">
    <source>
        <dbReference type="EMBL" id="TFZ02943.1"/>
    </source>
</evidence>
<evidence type="ECO:0000256" key="2">
    <source>
        <dbReference type="ARBA" id="ARBA00023015"/>
    </source>
</evidence>
<reference evidence="7 8" key="1">
    <citation type="submission" date="2019-03" db="EMBL/GenBank/DDBJ databases">
        <title>Ramlibacter henchirensis DSM 14656, whole genome shotgun sequence.</title>
        <authorList>
            <person name="Zhang X."/>
            <person name="Feng G."/>
            <person name="Zhu H."/>
        </authorList>
    </citation>
    <scope>NUCLEOTIDE SEQUENCE [LARGE SCALE GENOMIC DNA]</scope>
    <source>
        <strain evidence="7 8">DSM 14656</strain>
    </source>
</reference>
<proteinExistence type="predicted"/>
<feature type="domain" description="HTH tetR-type" evidence="6">
    <location>
        <begin position="54"/>
        <end position="114"/>
    </location>
</feature>
<organism evidence="7 8">
    <name type="scientific">Ramlibacter henchirensis</name>
    <dbReference type="NCBI Taxonomy" id="204072"/>
    <lineage>
        <taxon>Bacteria</taxon>
        <taxon>Pseudomonadati</taxon>
        <taxon>Pseudomonadota</taxon>
        <taxon>Betaproteobacteria</taxon>
        <taxon>Burkholderiales</taxon>
        <taxon>Comamonadaceae</taxon>
        <taxon>Ramlibacter</taxon>
    </lineage>
</organism>
<dbReference type="OrthoDB" id="5523834at2"/>
<dbReference type="PRINTS" id="PR00455">
    <property type="entry name" value="HTHTETR"/>
</dbReference>
<keyword evidence="2" id="KW-0805">Transcription regulation</keyword>
<gene>
    <name evidence="7" type="ORF">EZ313_17085</name>
</gene>
<dbReference type="AlphaFoldDB" id="A0A4Z0BUG8"/>
<evidence type="ECO:0000259" key="6">
    <source>
        <dbReference type="PROSITE" id="PS50977"/>
    </source>
</evidence>
<keyword evidence="3 5" id="KW-0238">DNA-binding</keyword>
<evidence type="ECO:0000256" key="4">
    <source>
        <dbReference type="ARBA" id="ARBA00023163"/>
    </source>
</evidence>
<dbReference type="InterPro" id="IPR001647">
    <property type="entry name" value="HTH_TetR"/>
</dbReference>
<name>A0A4Z0BUG8_9BURK</name>
<dbReference type="PROSITE" id="PS50977">
    <property type="entry name" value="HTH_TETR_2"/>
    <property type="match status" value="1"/>
</dbReference>
<dbReference type="SUPFAM" id="SSF46689">
    <property type="entry name" value="Homeodomain-like"/>
    <property type="match status" value="1"/>
</dbReference>
<dbReference type="InterPro" id="IPR041490">
    <property type="entry name" value="KstR2_TetR_C"/>
</dbReference>
<dbReference type="InterPro" id="IPR050109">
    <property type="entry name" value="HTH-type_TetR-like_transc_reg"/>
</dbReference>
<evidence type="ECO:0000256" key="5">
    <source>
        <dbReference type="PROSITE-ProRule" id="PRU00335"/>
    </source>
</evidence>
<protein>
    <submittedName>
        <fullName evidence="7">TetR/AcrR family transcriptional regulator</fullName>
    </submittedName>
</protein>
<feature type="DNA-binding region" description="H-T-H motif" evidence="5">
    <location>
        <begin position="77"/>
        <end position="96"/>
    </location>
</feature>
<dbReference type="PANTHER" id="PTHR30055">
    <property type="entry name" value="HTH-TYPE TRANSCRIPTIONAL REGULATOR RUTR"/>
    <property type="match status" value="1"/>
</dbReference>
<dbReference type="InterPro" id="IPR036271">
    <property type="entry name" value="Tet_transcr_reg_TetR-rel_C_sf"/>
</dbReference>
<keyword evidence="1" id="KW-0678">Repressor</keyword>
<dbReference type="GO" id="GO:0003700">
    <property type="term" value="F:DNA-binding transcription factor activity"/>
    <property type="evidence" value="ECO:0007669"/>
    <property type="project" value="TreeGrafter"/>
</dbReference>